<comment type="caution">
    <text evidence="6">The sequence shown here is derived from an EMBL/GenBank/DDBJ whole genome shotgun (WGS) entry which is preliminary data.</text>
</comment>
<dbReference type="Pfam" id="PF01547">
    <property type="entry name" value="SBP_bac_1"/>
    <property type="match status" value="1"/>
</dbReference>
<dbReference type="InterPro" id="IPR050490">
    <property type="entry name" value="Bact_solute-bd_prot1"/>
</dbReference>
<dbReference type="Proteomes" id="UP000183700">
    <property type="component" value="Unassembled WGS sequence"/>
</dbReference>
<dbReference type="InterPro" id="IPR006059">
    <property type="entry name" value="SBP"/>
</dbReference>
<dbReference type="PANTHER" id="PTHR43649:SF33">
    <property type="entry name" value="POLYGALACTURONAN_RHAMNOGALACTURONAN-BINDING PROTEIN YTCQ"/>
    <property type="match status" value="1"/>
</dbReference>
<gene>
    <name evidence="6" type="ORF">RV00_GL001111</name>
</gene>
<dbReference type="AlphaFoldDB" id="A0A1L8SXE9"/>
<keyword evidence="3" id="KW-0472">Membrane</keyword>
<evidence type="ECO:0000256" key="4">
    <source>
        <dbReference type="ARBA" id="ARBA00023139"/>
    </source>
</evidence>
<evidence type="ECO:0000256" key="1">
    <source>
        <dbReference type="ARBA" id="ARBA00022475"/>
    </source>
</evidence>
<dbReference type="SUPFAM" id="SSF53850">
    <property type="entry name" value="Periplasmic binding protein-like II"/>
    <property type="match status" value="1"/>
</dbReference>
<dbReference type="EMBL" id="JXKM01000002">
    <property type="protein sequence ID" value="OJG36666.1"/>
    <property type="molecule type" value="Genomic_DNA"/>
</dbReference>
<organism evidence="6 7">
    <name type="scientific">Enterococcus devriesei</name>
    <dbReference type="NCBI Taxonomy" id="319970"/>
    <lineage>
        <taxon>Bacteria</taxon>
        <taxon>Bacillati</taxon>
        <taxon>Bacillota</taxon>
        <taxon>Bacilli</taxon>
        <taxon>Lactobacillales</taxon>
        <taxon>Enterococcaceae</taxon>
        <taxon>Enterococcus</taxon>
    </lineage>
</organism>
<evidence type="ECO:0000256" key="2">
    <source>
        <dbReference type="ARBA" id="ARBA00022729"/>
    </source>
</evidence>
<name>A0A1L8SXE9_9ENTE</name>
<keyword evidence="5" id="KW-0449">Lipoprotein</keyword>
<dbReference type="STRING" id="319970.RV00_GL001111"/>
<keyword evidence="2" id="KW-0732">Signal</keyword>
<keyword evidence="1" id="KW-1003">Cell membrane</keyword>
<evidence type="ECO:0008006" key="8">
    <source>
        <dbReference type="Google" id="ProtNLM"/>
    </source>
</evidence>
<sequence>MEGIFLKKNIWKKLGITLMVGGILASTAGCSSDSSGSAKEKNSDPNALTIFSESSTYEGKVGGYVGKAIKEATGVSLSVVPNTVGGTSRLETRLTTGDLGDLMVFTNSDDFNKAIKAGVVADISKDMKDMKNINRFTDAVNRMEKEYDGKLYGIPTTVSADAEVTRTNPQNIPAMRYDYYKELGSPQVKNYWDYLDLAEQMMKTHPKTDKGDKMYGISLFSEWDGKSINLLRGLANNFGYTDRDGLNTYNFLEVGVKDDSMKDILAENSIYMQGLSWLNDAHRRGILDPDSASQTWEDYLKKAEKGQSALLMWGYMGELNYNPTNPNMTAQSKGYKMVPNDTMVAVDAKTSTIGNNWFWAISSKSKKKEKALKFLDYMYSDEGAMMYENGPQGVLWDLNKEGKPELTELGQNFGSSDTKASKDVGGGAIADTFKKLVNGPTIDQNAINPLYEEPSLRTIWTSYLKESATPLDKEWTADYGGALNAKEYLVEKGQSVSYPVVDVPTWKYDDDLEVVVNQVGDVIKEYSWKMIYANDEATFNSLKKEMLEKTTNLGYKKCVDFETKQAKVWTDARGQ</sequence>
<protein>
    <recommendedName>
        <fullName evidence="8">ABC transporter substrate-binding protein</fullName>
    </recommendedName>
</protein>
<evidence type="ECO:0000313" key="7">
    <source>
        <dbReference type="Proteomes" id="UP000183700"/>
    </source>
</evidence>
<evidence type="ECO:0000256" key="3">
    <source>
        <dbReference type="ARBA" id="ARBA00023136"/>
    </source>
</evidence>
<proteinExistence type="predicted"/>
<reference evidence="6 7" key="1">
    <citation type="submission" date="2014-12" db="EMBL/GenBank/DDBJ databases">
        <title>Draft genome sequences of 29 type strains of Enterococci.</title>
        <authorList>
            <person name="Zhong Z."/>
            <person name="Sun Z."/>
            <person name="Liu W."/>
            <person name="Zhang W."/>
            <person name="Zhang H."/>
        </authorList>
    </citation>
    <scope>NUCLEOTIDE SEQUENCE [LARGE SCALE GENOMIC DNA]</scope>
    <source>
        <strain evidence="6 7">DSM 22802</strain>
    </source>
</reference>
<dbReference type="Gene3D" id="3.40.190.10">
    <property type="entry name" value="Periplasmic binding protein-like II"/>
    <property type="match status" value="2"/>
</dbReference>
<accession>A0A1L8SXE9</accession>
<keyword evidence="7" id="KW-1185">Reference proteome</keyword>
<dbReference type="PANTHER" id="PTHR43649">
    <property type="entry name" value="ARABINOSE-BINDING PROTEIN-RELATED"/>
    <property type="match status" value="1"/>
</dbReference>
<dbReference type="PROSITE" id="PS51257">
    <property type="entry name" value="PROKAR_LIPOPROTEIN"/>
    <property type="match status" value="1"/>
</dbReference>
<evidence type="ECO:0000313" key="6">
    <source>
        <dbReference type="EMBL" id="OJG36666.1"/>
    </source>
</evidence>
<evidence type="ECO:0000256" key="5">
    <source>
        <dbReference type="ARBA" id="ARBA00023288"/>
    </source>
</evidence>
<keyword evidence="4" id="KW-0564">Palmitate</keyword>